<dbReference type="HOGENOM" id="CLU_1368069_0_0_1"/>
<dbReference type="AlphaFoldDB" id="A0A0D3GZE3"/>
<dbReference type="PaxDb" id="65489-OBART08G12030.1"/>
<dbReference type="EnsemblPlants" id="OBART08G12030.1">
    <property type="protein sequence ID" value="OBART08G12030.1"/>
    <property type="gene ID" value="OBART08G12030"/>
</dbReference>
<organism evidence="2">
    <name type="scientific">Oryza barthii</name>
    <dbReference type="NCBI Taxonomy" id="65489"/>
    <lineage>
        <taxon>Eukaryota</taxon>
        <taxon>Viridiplantae</taxon>
        <taxon>Streptophyta</taxon>
        <taxon>Embryophyta</taxon>
        <taxon>Tracheophyta</taxon>
        <taxon>Spermatophyta</taxon>
        <taxon>Magnoliopsida</taxon>
        <taxon>Liliopsida</taxon>
        <taxon>Poales</taxon>
        <taxon>Poaceae</taxon>
        <taxon>BOP clade</taxon>
        <taxon>Oryzoideae</taxon>
        <taxon>Oryzeae</taxon>
        <taxon>Oryzinae</taxon>
        <taxon>Oryza</taxon>
    </lineage>
</organism>
<reference evidence="2" key="1">
    <citation type="journal article" date="2009" name="Rice">
        <title>De Novo Next Generation Sequencing of Plant Genomes.</title>
        <authorList>
            <person name="Rounsley S."/>
            <person name="Marri P.R."/>
            <person name="Yu Y."/>
            <person name="He R."/>
            <person name="Sisneros N."/>
            <person name="Goicoechea J.L."/>
            <person name="Lee S.J."/>
            <person name="Angelova A."/>
            <person name="Kudrna D."/>
            <person name="Luo M."/>
            <person name="Affourtit J."/>
            <person name="Desany B."/>
            <person name="Knight J."/>
            <person name="Niazi F."/>
            <person name="Egholm M."/>
            <person name="Wing R.A."/>
        </authorList>
    </citation>
    <scope>NUCLEOTIDE SEQUENCE [LARGE SCALE GENOMIC DNA]</scope>
    <source>
        <strain evidence="2">cv. IRGC 105608</strain>
    </source>
</reference>
<protein>
    <submittedName>
        <fullName evidence="2">Uncharacterized protein</fullName>
    </submittedName>
</protein>
<evidence type="ECO:0000313" key="3">
    <source>
        <dbReference type="Proteomes" id="UP000026960"/>
    </source>
</evidence>
<reference evidence="2" key="2">
    <citation type="submission" date="2015-03" db="UniProtKB">
        <authorList>
            <consortium name="EnsemblPlants"/>
        </authorList>
    </citation>
    <scope>IDENTIFICATION</scope>
</reference>
<name>A0A0D3GZE3_9ORYZ</name>
<dbReference type="Gramene" id="OBART08G12030.1">
    <property type="protein sequence ID" value="OBART08G12030.1"/>
    <property type="gene ID" value="OBART08G12030"/>
</dbReference>
<accession>A0A0D3GZE3</accession>
<dbReference type="Proteomes" id="UP000026960">
    <property type="component" value="Chromosome 8"/>
</dbReference>
<feature type="compositionally biased region" description="Polar residues" evidence="1">
    <location>
        <begin position="131"/>
        <end position="141"/>
    </location>
</feature>
<evidence type="ECO:0000256" key="1">
    <source>
        <dbReference type="SAM" id="MobiDB-lite"/>
    </source>
</evidence>
<feature type="region of interest" description="Disordered" evidence="1">
    <location>
        <begin position="120"/>
        <end position="200"/>
    </location>
</feature>
<feature type="compositionally biased region" description="Polar residues" evidence="1">
    <location>
        <begin position="149"/>
        <end position="168"/>
    </location>
</feature>
<evidence type="ECO:0000313" key="2">
    <source>
        <dbReference type="EnsemblPlants" id="OBART08G12030.1"/>
    </source>
</evidence>
<proteinExistence type="predicted"/>
<sequence>MKKKTGATPLVPVGGTKDSPLYSRLVLRWTFSPGYFTRDKRLYNQDYRGFQPGVKPLSPPVNSNTRAIEGCGVILDYRQHERYAREDTYERGDTKLTVRGERIPYGRGDKVDGDIDLAGTEEVEKKPTKPPQSAQLAQTWNPYGPKSPIQVSSRNLLNTRQKVTTLSAHSGRGEVGPSEHRPQRHNHGVDTGRSRPGTTS</sequence>
<keyword evidence="3" id="KW-1185">Reference proteome</keyword>
<feature type="compositionally biased region" description="Basic and acidic residues" evidence="1">
    <location>
        <begin position="177"/>
        <end position="193"/>
    </location>
</feature>